<dbReference type="Proteomes" id="UP000503399">
    <property type="component" value="Chromosome"/>
</dbReference>
<keyword evidence="1 6" id="KW-0813">Transport</keyword>
<organism evidence="8 9">
    <name type="scientific">Candidatus Hydrogenisulfobacillus filiaventi</name>
    <dbReference type="NCBI Taxonomy" id="2707344"/>
    <lineage>
        <taxon>Bacteria</taxon>
        <taxon>Bacillati</taxon>
        <taxon>Bacillota</taxon>
        <taxon>Clostridia</taxon>
        <taxon>Eubacteriales</taxon>
        <taxon>Clostridiales Family XVII. Incertae Sedis</taxon>
        <taxon>Candidatus Hydrogenisulfobacillus</taxon>
    </lineage>
</organism>
<feature type="binding site" evidence="6">
    <location>
        <position position="468"/>
    </location>
    <ligand>
        <name>Zn(2+)</name>
        <dbReference type="ChEBI" id="CHEBI:29105"/>
    </ligand>
</feature>
<dbReference type="InterPro" id="IPR018752">
    <property type="entry name" value="DabA"/>
</dbReference>
<keyword evidence="9" id="KW-1185">Reference proteome</keyword>
<feature type="binding site" evidence="6">
    <location>
        <position position="661"/>
    </location>
    <ligand>
        <name>Zn(2+)</name>
        <dbReference type="ChEBI" id="CHEBI:29105"/>
    </ligand>
</feature>
<feature type="region of interest" description="Disordered" evidence="7">
    <location>
        <begin position="608"/>
        <end position="629"/>
    </location>
</feature>
<evidence type="ECO:0000256" key="7">
    <source>
        <dbReference type="SAM" id="MobiDB-lite"/>
    </source>
</evidence>
<comment type="subunit">
    <text evidence="6">Forms a complex with DabB.</text>
</comment>
<dbReference type="PANTHER" id="PTHR38344:SF1">
    <property type="entry name" value="INORGANIC CARBON TRANSPORTER SUBUNIT DABA-RELATED"/>
    <property type="match status" value="1"/>
</dbReference>
<proteinExistence type="inferred from homology"/>
<reference evidence="8 9" key="1">
    <citation type="submission" date="2020-02" db="EMBL/GenBank/DDBJ databases">
        <authorList>
            <person name="Hogendoorn C."/>
        </authorList>
    </citation>
    <scope>NUCLEOTIDE SEQUENCE [LARGE SCALE GENOMIC DNA]</scope>
    <source>
        <strain evidence="8">R501</strain>
    </source>
</reference>
<name>A0A6F8ZHH2_9FIRM</name>
<dbReference type="GO" id="GO:0005886">
    <property type="term" value="C:plasma membrane"/>
    <property type="evidence" value="ECO:0007669"/>
    <property type="project" value="UniProtKB-SubCell"/>
</dbReference>
<comment type="subcellular location">
    <subcellularLocation>
        <location evidence="6">Cell membrane</location>
        <topology evidence="6">Peripheral membrane protein</topology>
    </subcellularLocation>
</comment>
<gene>
    <name evidence="6" type="primary">dabA</name>
    <name evidence="8" type="ORF">R50_1601</name>
</gene>
<sequence length="977" mass="106111">MQQPTLSPPLPHLLRWVAINPLQGLEHLPFEVAVDYARRHLGAEGLLDLAEYRRLFGAGRISGRDVAEVLRIRFPDSAGQGLLVGRRRIPASGLLWLHQVYGWDDGPAGSAGRARSGPPRLHPDLPRGLRVRLCRRLQEAGGGRASRVDDPERRCAGLLWTAARERAARFRFPEPSPRGAGTAGRREGPAPPVLEPPVATRGEWCQTVTGVAVPERVNQELIKWCAAFLDEGQAAWPMPYRERGFYRAWKTLAVHDRSLAALGIVTFSRQLQALPAEPEDAILGLLRGLEVPERQWTAYLRRHLVQLPGWAGFIRWHAEQTGPAPAGAGRMDLVQYLAVRLFYEAVLVRHLCPRPAGPAAGGARAAGQAGPESPSPPDPGLRLAGLLFYLAQFLTLSPGEVGALPDVTVHRLLRLTGLLPPERRRWVWQEAYEAGYRRRLLRQLADAAPAAGGVGDSRPPAQVVFCIDSRSEGLRRHLESRGAYETLGTAGFFGVPMWFRPLDSGPASVRCPAPVKPRLLVEETPAGGSSRRLRRRQAGGHWLHALSGVLGELKANLVTPYPLIEAIGAGYVVPLVLRTLWPRGYHALQAGLRRRLLPEVATVPRIYPAERSGPEAAGPDGGPRPGAAELPVARQVEVVRDALRAAGMTRRFAPLVALIGHGSASENNPYAAALACGACGGQAGGPNARVLAALANRPAVRAGLRAAGMAIPDDTWFVAGEHDTTTDAVRLFGLETLPPAWRGAAARLQQDLTAAAAGLARERLARLPGAPAGMLPRPARRYAARRGRDGAEVQPEWGQARNAALLIADRHLTRARDLEGRCFLQSYDADRDPDGRVLEGLLGGPLVVAAWINLQYYFSSVDNRGYGSGSKALHNVVGGFGVMQGNRGDLERGLPLQSVMDGPARYHEPLRLLTVVAAPRERIEGALRRQERADRLCRNGWVTLVASDPLRGEFHRYRRDGGWDPLPVGVRPTAARV</sequence>
<evidence type="ECO:0000313" key="8">
    <source>
        <dbReference type="EMBL" id="CAB1129102.1"/>
    </source>
</evidence>
<evidence type="ECO:0000256" key="3">
    <source>
        <dbReference type="ARBA" id="ARBA00022723"/>
    </source>
</evidence>
<dbReference type="GO" id="GO:0008270">
    <property type="term" value="F:zinc ion binding"/>
    <property type="evidence" value="ECO:0007669"/>
    <property type="project" value="UniProtKB-UniRule"/>
</dbReference>
<comment type="function">
    <text evidence="6">Part of an energy-coupled inorganic carbon pump.</text>
</comment>
<evidence type="ECO:0000256" key="1">
    <source>
        <dbReference type="ARBA" id="ARBA00022448"/>
    </source>
</evidence>
<comment type="cofactor">
    <cofactor evidence="6">
        <name>Zn(2+)</name>
        <dbReference type="ChEBI" id="CHEBI:29105"/>
    </cofactor>
</comment>
<dbReference type="HAMAP" id="MF_01871">
    <property type="entry name" value="DabA"/>
    <property type="match status" value="1"/>
</dbReference>
<dbReference type="EMBL" id="LR778114">
    <property type="protein sequence ID" value="CAB1129102.1"/>
    <property type="molecule type" value="Genomic_DNA"/>
</dbReference>
<keyword evidence="3 6" id="KW-0479">Metal-binding</keyword>
<evidence type="ECO:0000313" key="9">
    <source>
        <dbReference type="Proteomes" id="UP000503399"/>
    </source>
</evidence>
<evidence type="ECO:0000256" key="5">
    <source>
        <dbReference type="ARBA" id="ARBA00023136"/>
    </source>
</evidence>
<feature type="region of interest" description="Disordered" evidence="7">
    <location>
        <begin position="171"/>
        <end position="198"/>
    </location>
</feature>
<dbReference type="KEGG" id="hfv:R50_1601"/>
<accession>A0A6F8ZHH2</accession>
<keyword evidence="2 6" id="KW-1003">Cell membrane</keyword>
<keyword evidence="5 6" id="KW-0472">Membrane</keyword>
<evidence type="ECO:0000256" key="2">
    <source>
        <dbReference type="ARBA" id="ARBA00022475"/>
    </source>
</evidence>
<evidence type="ECO:0000256" key="6">
    <source>
        <dbReference type="HAMAP-Rule" id="MF_01871"/>
    </source>
</evidence>
<comment type="similarity">
    <text evidence="6">Belongs to the inorganic carbon transporter (TC 9.A.2) DabA family.</text>
</comment>
<dbReference type="Pfam" id="PF10070">
    <property type="entry name" value="DabA"/>
    <property type="match status" value="1"/>
</dbReference>
<feature type="binding site" evidence="6">
    <location>
        <position position="466"/>
    </location>
    <ligand>
        <name>Zn(2+)</name>
        <dbReference type="ChEBI" id="CHEBI:29105"/>
    </ligand>
</feature>
<evidence type="ECO:0000256" key="4">
    <source>
        <dbReference type="ARBA" id="ARBA00022833"/>
    </source>
</evidence>
<feature type="binding site" evidence="6">
    <location>
        <position position="676"/>
    </location>
    <ligand>
        <name>Zn(2+)</name>
        <dbReference type="ChEBI" id="CHEBI:29105"/>
    </ligand>
</feature>
<protein>
    <recommendedName>
        <fullName evidence="6">Probable inorganic carbon transporter subunit DabA</fullName>
    </recommendedName>
</protein>
<dbReference type="PANTHER" id="PTHR38344">
    <property type="entry name" value="UPF0753 PROTEIN AQ_863"/>
    <property type="match status" value="1"/>
</dbReference>
<dbReference type="AlphaFoldDB" id="A0A6F8ZHH2"/>
<keyword evidence="4 6" id="KW-0862">Zinc</keyword>